<dbReference type="Proteomes" id="UP001279734">
    <property type="component" value="Unassembled WGS sequence"/>
</dbReference>
<gene>
    <name evidence="1" type="ORF">Nepgr_027567</name>
</gene>
<comment type="caution">
    <text evidence="1">The sequence shown here is derived from an EMBL/GenBank/DDBJ whole genome shotgun (WGS) entry which is preliminary data.</text>
</comment>
<protein>
    <submittedName>
        <fullName evidence="1">Uncharacterized protein</fullName>
    </submittedName>
</protein>
<organism evidence="1 2">
    <name type="scientific">Nepenthes gracilis</name>
    <name type="common">Slender pitcher plant</name>
    <dbReference type="NCBI Taxonomy" id="150966"/>
    <lineage>
        <taxon>Eukaryota</taxon>
        <taxon>Viridiplantae</taxon>
        <taxon>Streptophyta</taxon>
        <taxon>Embryophyta</taxon>
        <taxon>Tracheophyta</taxon>
        <taxon>Spermatophyta</taxon>
        <taxon>Magnoliopsida</taxon>
        <taxon>eudicotyledons</taxon>
        <taxon>Gunneridae</taxon>
        <taxon>Pentapetalae</taxon>
        <taxon>Caryophyllales</taxon>
        <taxon>Nepenthaceae</taxon>
        <taxon>Nepenthes</taxon>
    </lineage>
</organism>
<sequence length="99" mass="11097">MSESSESVKSISIRNSLWDIGAVHDIMSLICSTVCTLGRDTVSHPLATFAHAGEEVVVKKSMECYHASRWGLQIISLNFSHTDSQMEIKVSQKRIVWYP</sequence>
<proteinExistence type="predicted"/>
<reference evidence="1" key="1">
    <citation type="submission" date="2023-05" db="EMBL/GenBank/DDBJ databases">
        <title>Nepenthes gracilis genome sequencing.</title>
        <authorList>
            <person name="Fukushima K."/>
        </authorList>
    </citation>
    <scope>NUCLEOTIDE SEQUENCE</scope>
    <source>
        <strain evidence="1">SING2019-196</strain>
    </source>
</reference>
<dbReference type="EMBL" id="BSYO01000030">
    <property type="protein sequence ID" value="GMH25724.1"/>
    <property type="molecule type" value="Genomic_DNA"/>
</dbReference>
<name>A0AAD3Y386_NEPGR</name>
<keyword evidence="2" id="KW-1185">Reference proteome</keyword>
<evidence type="ECO:0000313" key="1">
    <source>
        <dbReference type="EMBL" id="GMH25724.1"/>
    </source>
</evidence>
<evidence type="ECO:0000313" key="2">
    <source>
        <dbReference type="Proteomes" id="UP001279734"/>
    </source>
</evidence>
<accession>A0AAD3Y386</accession>
<dbReference type="AlphaFoldDB" id="A0AAD3Y386"/>